<dbReference type="EMBL" id="JAHXZI010000006">
    <property type="protein sequence ID" value="MBW6434716.1"/>
    <property type="molecule type" value="Genomic_DNA"/>
</dbReference>
<name>A0ABS7B102_9ACTN</name>
<evidence type="ECO:0000313" key="3">
    <source>
        <dbReference type="Proteomes" id="UP001519863"/>
    </source>
</evidence>
<evidence type="ECO:0000256" key="1">
    <source>
        <dbReference type="SAM" id="MobiDB-lite"/>
    </source>
</evidence>
<feature type="region of interest" description="Disordered" evidence="1">
    <location>
        <begin position="128"/>
        <end position="191"/>
    </location>
</feature>
<protein>
    <submittedName>
        <fullName evidence="2">Uncharacterized protein</fullName>
    </submittedName>
</protein>
<dbReference type="Proteomes" id="UP001519863">
    <property type="component" value="Unassembled WGS sequence"/>
</dbReference>
<reference evidence="2 3" key="1">
    <citation type="journal article" date="2013" name="Antonie Van Leeuwenhoek">
        <title>Actinoplanes hulinensis sp. nov., a novel actinomycete isolated from soybean root (Glycine max (L.) Merr).</title>
        <authorList>
            <person name="Shen Y."/>
            <person name="Liu C."/>
            <person name="Wang X."/>
            <person name="Zhao J."/>
            <person name="Jia F."/>
            <person name="Zhang Y."/>
            <person name="Wang L."/>
            <person name="Yang D."/>
            <person name="Xiang W."/>
        </authorList>
    </citation>
    <scope>NUCLEOTIDE SEQUENCE [LARGE SCALE GENOMIC DNA]</scope>
    <source>
        <strain evidence="2 3">NEAU-M9</strain>
    </source>
</reference>
<gene>
    <name evidence="2" type="ORF">KZ829_13315</name>
</gene>
<organism evidence="2 3">
    <name type="scientific">Actinoplanes hulinensis</name>
    <dbReference type="NCBI Taxonomy" id="1144547"/>
    <lineage>
        <taxon>Bacteria</taxon>
        <taxon>Bacillati</taxon>
        <taxon>Actinomycetota</taxon>
        <taxon>Actinomycetes</taxon>
        <taxon>Micromonosporales</taxon>
        <taxon>Micromonosporaceae</taxon>
        <taxon>Actinoplanes</taxon>
    </lineage>
</organism>
<keyword evidence="3" id="KW-1185">Reference proteome</keyword>
<proteinExistence type="predicted"/>
<dbReference type="RefSeq" id="WP_220144185.1">
    <property type="nucleotide sequence ID" value="NZ_JAHXZI010000006.1"/>
</dbReference>
<sequence length="285" mass="30828">MAEALLRDETMTGREITSWVLPDLPDRITARELIRLRVRAEVARFNATRDEMFHGLVQPSGATETPRGFRMPGSARIDGEAQADAACRAFDRNAFIMLAGGRQVEDLDDPIDLRDGGAVAFIRLIPLVGGRPHPAKPRHAGRSPVGGRPHPAKPRHAGRSPVGGRPRPAKPRNAGRLEGQGPGRRSVGGRRDVGVGAAHHHQDLAGELRAGQVADPVVQVQTQQLPGGPDRDADRTVPVLRPSGRVRRAIRTRGRRAEPQVLPAAAKFAHRTHLPRSTPATVLIN</sequence>
<accession>A0ABS7B102</accession>
<evidence type="ECO:0000313" key="2">
    <source>
        <dbReference type="EMBL" id="MBW6434716.1"/>
    </source>
</evidence>
<comment type="caution">
    <text evidence="2">The sequence shown here is derived from an EMBL/GenBank/DDBJ whole genome shotgun (WGS) entry which is preliminary data.</text>
</comment>